<proteinExistence type="predicted"/>
<sequence length="710" mass="79988">MSGTIQQILWYGSTEDEDRGFFDRLNTEYNEVQRESTDYDCFYASVFEVEQPVLKSLPLAVQQKQIVVTCNYEARRRGLRKLQLIREAKQICPDVVIVLGEDLTKFRDASKDLYLFLRDFVWGGRVEKLGFDELFLDVTDMITYNVDLLNRNDLEHSFFHLDRQEPTVGFPYNASNPLGPTYPSDSAWSSPAALPDSSSLDTKLLVASHLAGYLRSQLEEQKGYTATVGVSTSKLLAKLVGSIHKPNSQTTLLPPYVAAQPGAHTTVLEFLDAHEIRKIPGIGSKIAQRITSHLVKTGARSETIQPETAPVGDAPVTVRDVRQCPGMSPLLLDKILGGPGSPKDVGIKFWRLIHGVDHSEVREARDLPTQISIEDTYGRMDTLDAVRRELISLTVSLIRRMRTDLTERLDETEAVTGRAPGPRQPLEETGRMRWLAHPKTLRLSTRPRPPPTPDGGQIHSFNRISRSTPLPQYACNLDENVDALAERLVQNLVMSMFRKLHPEKSGWNLHLLNVAVTNMIETAGERKQSSGRDIGKMFQNQDKADQGSFRQREPGLLPATQSSIPNVSSESDLQPEGVDTWEESDEEEDMACVASERILPQLRSLSLCIRLDSKKEQWYLGNLAVLFIIPVLEHFWLNYLILCDQDPKLLVSFDLIQRQTNLKSLEITSTHCDITALEQILSVPRALTRLQLHHGNPPKDEELFCNKGRL</sequence>
<accession>A0ACC3AMV9</accession>
<reference evidence="1 2" key="1">
    <citation type="journal article" date="2023" name="ACS Omega">
        <title>Identification of the Neoaspergillic Acid Biosynthesis Gene Cluster by Establishing an In Vitro CRISPR-Ribonucleoprotein Genetic System in Aspergillus melleus.</title>
        <authorList>
            <person name="Yuan B."/>
            <person name="Grau M.F."/>
            <person name="Murata R.M."/>
            <person name="Torok T."/>
            <person name="Venkateswaran K."/>
            <person name="Stajich J.E."/>
            <person name="Wang C.C.C."/>
        </authorList>
    </citation>
    <scope>NUCLEOTIDE SEQUENCE [LARGE SCALE GENOMIC DNA]</scope>
    <source>
        <strain evidence="1 2">IMV 1140</strain>
    </source>
</reference>
<evidence type="ECO:0000313" key="2">
    <source>
        <dbReference type="Proteomes" id="UP001177260"/>
    </source>
</evidence>
<dbReference type="EMBL" id="JAOPJF010000127">
    <property type="protein sequence ID" value="KAK1138825.1"/>
    <property type="molecule type" value="Genomic_DNA"/>
</dbReference>
<name>A0ACC3AMV9_9EURO</name>
<comment type="caution">
    <text evidence="1">The sequence shown here is derived from an EMBL/GenBank/DDBJ whole genome shotgun (WGS) entry which is preliminary data.</text>
</comment>
<dbReference type="Proteomes" id="UP001177260">
    <property type="component" value="Unassembled WGS sequence"/>
</dbReference>
<evidence type="ECO:0000313" key="1">
    <source>
        <dbReference type="EMBL" id="KAK1138825.1"/>
    </source>
</evidence>
<organism evidence="1 2">
    <name type="scientific">Aspergillus melleus</name>
    <dbReference type="NCBI Taxonomy" id="138277"/>
    <lineage>
        <taxon>Eukaryota</taxon>
        <taxon>Fungi</taxon>
        <taxon>Dikarya</taxon>
        <taxon>Ascomycota</taxon>
        <taxon>Pezizomycotina</taxon>
        <taxon>Eurotiomycetes</taxon>
        <taxon>Eurotiomycetidae</taxon>
        <taxon>Eurotiales</taxon>
        <taxon>Aspergillaceae</taxon>
        <taxon>Aspergillus</taxon>
        <taxon>Aspergillus subgen. Circumdati</taxon>
    </lineage>
</organism>
<keyword evidence="2" id="KW-1185">Reference proteome</keyword>
<protein>
    <submittedName>
        <fullName evidence="1">Uncharacterized protein</fullName>
    </submittedName>
</protein>
<gene>
    <name evidence="1" type="ORF">N8T08_001742</name>
</gene>